<name>A0ABU5VPE5_9BACT</name>
<evidence type="ECO:0000256" key="2">
    <source>
        <dbReference type="ARBA" id="ARBA00022692"/>
    </source>
</evidence>
<evidence type="ECO:0000256" key="6">
    <source>
        <dbReference type="SAM" id="Phobius"/>
    </source>
</evidence>
<sequence>MKLLKIDRQKISYSFLFSMAIHFSFLAFMVKVNTENHFVTPNEQLLKAAKLADKGNSFDSVKIISKKQLQAIKDSQNKQVVANETNGKLDRPLDSRFLGEKDQTFERQTIARANGSFKEAGLGKKTGSKTTLAQAEPKAQKVATTPPKKAKKQLTLSDLGGFKMADVEKMQKEAETLDEMTKTLAKESVAGAEGVDRGKLGKTGLAQNNDFVEEVPLGDMTNLNTTEFKYYGFYHRIRQKLEQHWGSSIKDKAKNLYRSGRRMPASENLITSVAVTLDETGKIVDMQIEGTSGVRELDQAAIESFNKAGPFPNPPKGLLVGGRATIQWGFVVKS</sequence>
<evidence type="ECO:0000313" key="8">
    <source>
        <dbReference type="EMBL" id="MEA9354904.1"/>
    </source>
</evidence>
<evidence type="ECO:0000256" key="5">
    <source>
        <dbReference type="SAM" id="MobiDB-lite"/>
    </source>
</evidence>
<keyword evidence="9" id="KW-1185">Reference proteome</keyword>
<dbReference type="RefSeq" id="WP_323574397.1">
    <property type="nucleotide sequence ID" value="NZ_JAYGJQ010000001.1"/>
</dbReference>
<evidence type="ECO:0000256" key="3">
    <source>
        <dbReference type="ARBA" id="ARBA00022989"/>
    </source>
</evidence>
<keyword evidence="3 6" id="KW-1133">Transmembrane helix</keyword>
<gene>
    <name evidence="8" type="ORF">SHI21_01740</name>
</gene>
<dbReference type="PROSITE" id="PS52015">
    <property type="entry name" value="TONB_CTD"/>
    <property type="match status" value="1"/>
</dbReference>
<evidence type="ECO:0000256" key="1">
    <source>
        <dbReference type="ARBA" id="ARBA00004167"/>
    </source>
</evidence>
<evidence type="ECO:0000256" key="4">
    <source>
        <dbReference type="ARBA" id="ARBA00023136"/>
    </source>
</evidence>
<dbReference type="InterPro" id="IPR006260">
    <property type="entry name" value="TonB/TolA_C"/>
</dbReference>
<dbReference type="Proteomes" id="UP001302274">
    <property type="component" value="Unassembled WGS sequence"/>
</dbReference>
<reference evidence="8 9" key="1">
    <citation type="submission" date="2023-11" db="EMBL/GenBank/DDBJ databases">
        <title>A Novel Polar Bacteriovorax (B. antarcticus) Isolated from the Biocrust in Antarctica.</title>
        <authorList>
            <person name="Mun W."/>
            <person name="Choi S.Y."/>
            <person name="Mitchell R.J."/>
        </authorList>
    </citation>
    <scope>NUCLEOTIDE SEQUENCE [LARGE SCALE GENOMIC DNA]</scope>
    <source>
        <strain evidence="8 9">PP10</strain>
    </source>
</reference>
<dbReference type="NCBIfam" id="TIGR01352">
    <property type="entry name" value="tonB_Cterm"/>
    <property type="match status" value="1"/>
</dbReference>
<keyword evidence="4 6" id="KW-0472">Membrane</keyword>
<comment type="subcellular location">
    <subcellularLocation>
        <location evidence="1">Membrane</location>
        <topology evidence="1">Single-pass membrane protein</topology>
    </subcellularLocation>
</comment>
<evidence type="ECO:0000259" key="7">
    <source>
        <dbReference type="PROSITE" id="PS52015"/>
    </source>
</evidence>
<organism evidence="8 9">
    <name type="scientific">Bacteriovorax antarcticus</name>
    <dbReference type="NCBI Taxonomy" id="3088717"/>
    <lineage>
        <taxon>Bacteria</taxon>
        <taxon>Pseudomonadati</taxon>
        <taxon>Bdellovibrionota</taxon>
        <taxon>Bacteriovoracia</taxon>
        <taxon>Bacteriovoracales</taxon>
        <taxon>Bacteriovoracaceae</taxon>
        <taxon>Bacteriovorax</taxon>
    </lineage>
</organism>
<feature type="transmembrane region" description="Helical" evidence="6">
    <location>
        <begin position="12"/>
        <end position="30"/>
    </location>
</feature>
<keyword evidence="2 6" id="KW-0812">Transmembrane</keyword>
<accession>A0ABU5VPE5</accession>
<dbReference type="Pfam" id="PF13103">
    <property type="entry name" value="TonB_2"/>
    <property type="match status" value="1"/>
</dbReference>
<feature type="domain" description="TonB C-terminal" evidence="7">
    <location>
        <begin position="243"/>
        <end position="334"/>
    </location>
</feature>
<dbReference type="InterPro" id="IPR037682">
    <property type="entry name" value="TonB_C"/>
</dbReference>
<protein>
    <submittedName>
        <fullName evidence="8">Cell envelope integrity protein TolA</fullName>
    </submittedName>
</protein>
<dbReference type="Gene3D" id="3.30.1150.10">
    <property type="match status" value="1"/>
</dbReference>
<dbReference type="EMBL" id="JAYGJQ010000001">
    <property type="protein sequence ID" value="MEA9354904.1"/>
    <property type="molecule type" value="Genomic_DNA"/>
</dbReference>
<dbReference type="SUPFAM" id="SSF74653">
    <property type="entry name" value="TolA/TonB C-terminal domain"/>
    <property type="match status" value="1"/>
</dbReference>
<feature type="region of interest" description="Disordered" evidence="5">
    <location>
        <begin position="120"/>
        <end position="149"/>
    </location>
</feature>
<evidence type="ECO:0000313" key="9">
    <source>
        <dbReference type="Proteomes" id="UP001302274"/>
    </source>
</evidence>
<proteinExistence type="predicted"/>
<comment type="caution">
    <text evidence="8">The sequence shown here is derived from an EMBL/GenBank/DDBJ whole genome shotgun (WGS) entry which is preliminary data.</text>
</comment>